<protein>
    <submittedName>
        <fullName evidence="1">Uncharacterized protein</fullName>
    </submittedName>
</protein>
<accession>A0A9P7VLS6</accession>
<dbReference type="EMBL" id="MU250548">
    <property type="protein sequence ID" value="KAG7442870.1"/>
    <property type="molecule type" value="Genomic_DNA"/>
</dbReference>
<dbReference type="AlphaFoldDB" id="A0A9P7VLS6"/>
<evidence type="ECO:0000313" key="2">
    <source>
        <dbReference type="Proteomes" id="UP000812287"/>
    </source>
</evidence>
<dbReference type="PANTHER" id="PTHR21610">
    <property type="entry name" value="VON WILLEBRAND FACTOR A DOMAIN-CONTAINING PROTEIN 8"/>
    <property type="match status" value="1"/>
</dbReference>
<dbReference type="InterPro" id="IPR039891">
    <property type="entry name" value="VWA8"/>
</dbReference>
<organism evidence="1 2">
    <name type="scientific">Guyanagaster necrorhizus</name>
    <dbReference type="NCBI Taxonomy" id="856835"/>
    <lineage>
        <taxon>Eukaryota</taxon>
        <taxon>Fungi</taxon>
        <taxon>Dikarya</taxon>
        <taxon>Basidiomycota</taxon>
        <taxon>Agaricomycotina</taxon>
        <taxon>Agaricomycetes</taxon>
        <taxon>Agaricomycetidae</taxon>
        <taxon>Agaricales</taxon>
        <taxon>Marasmiineae</taxon>
        <taxon>Physalacriaceae</taxon>
        <taxon>Guyanagaster</taxon>
    </lineage>
</organism>
<dbReference type="OrthoDB" id="5186at2759"/>
<dbReference type="Proteomes" id="UP000812287">
    <property type="component" value="Unassembled WGS sequence"/>
</dbReference>
<dbReference type="RefSeq" id="XP_043036370.1">
    <property type="nucleotide sequence ID" value="XM_043177590.1"/>
</dbReference>
<gene>
    <name evidence="1" type="ORF">BT62DRAFT_1009870</name>
</gene>
<proteinExistence type="predicted"/>
<reference evidence="1" key="1">
    <citation type="submission" date="2020-11" db="EMBL/GenBank/DDBJ databases">
        <title>Adaptations for nitrogen fixation in a non-lichenized fungal sporocarp promotes dispersal by wood-feeding termites.</title>
        <authorList>
            <consortium name="DOE Joint Genome Institute"/>
            <person name="Koch R.A."/>
            <person name="Yoon G."/>
            <person name="Arayal U."/>
            <person name="Lail K."/>
            <person name="Amirebrahimi M."/>
            <person name="Labutti K."/>
            <person name="Lipzen A."/>
            <person name="Riley R."/>
            <person name="Barry K."/>
            <person name="Henrissat B."/>
            <person name="Grigoriev I.V."/>
            <person name="Herr J.R."/>
            <person name="Aime M.C."/>
        </authorList>
    </citation>
    <scope>NUCLEOTIDE SEQUENCE</scope>
    <source>
        <strain evidence="1">MCA 3950</strain>
    </source>
</reference>
<keyword evidence="2" id="KW-1185">Reference proteome</keyword>
<dbReference type="GO" id="GO:0005737">
    <property type="term" value="C:cytoplasm"/>
    <property type="evidence" value="ECO:0007669"/>
    <property type="project" value="TreeGrafter"/>
</dbReference>
<dbReference type="GeneID" id="66099877"/>
<name>A0A9P7VLS6_9AGAR</name>
<comment type="caution">
    <text evidence="1">The sequence shown here is derived from an EMBL/GenBank/DDBJ whole genome shotgun (WGS) entry which is preliminary data.</text>
</comment>
<evidence type="ECO:0000313" key="1">
    <source>
        <dbReference type="EMBL" id="KAG7442870.1"/>
    </source>
</evidence>
<dbReference type="PANTHER" id="PTHR21610:SF9">
    <property type="entry name" value="VON WILLEBRAND FACTOR A DOMAIN-CONTAINING PROTEIN 8"/>
    <property type="match status" value="1"/>
</dbReference>
<sequence>MAPRRRLHQLLDGLASLLESIGMSKLGTMEYESKSLLDIRDPTNADNLHFMLQKYLLGQDVFRCRSPVLMLDDWHLPLQRYQSSATSLFVLTPSSSLINSEYEDIALNRDVDETGLKQGREIKERRNLVYVVSPAVNAAKHGRLLILG</sequence>